<dbReference type="Pfam" id="PF14111">
    <property type="entry name" value="DUF4283"/>
    <property type="match status" value="1"/>
</dbReference>
<gene>
    <name evidence="4" type="ORF">Tsubulata_025614</name>
</gene>
<evidence type="ECO:0008006" key="6">
    <source>
        <dbReference type="Google" id="ProtNLM"/>
    </source>
</evidence>
<evidence type="ECO:0000259" key="3">
    <source>
        <dbReference type="Pfam" id="PF14392"/>
    </source>
</evidence>
<dbReference type="InterPro" id="IPR040256">
    <property type="entry name" value="At4g02000-like"/>
</dbReference>
<dbReference type="PANTHER" id="PTHR31286">
    <property type="entry name" value="GLYCINE-RICH CELL WALL STRUCTURAL PROTEIN 1.8-LIKE"/>
    <property type="match status" value="1"/>
</dbReference>
<comment type="caution">
    <text evidence="4">The sequence shown here is derived from an EMBL/GenBank/DDBJ whole genome shotgun (WGS) entry which is preliminary data.</text>
</comment>
<feature type="domain" description="Zinc knuckle CX2CX4HX4C" evidence="3">
    <location>
        <begin position="169"/>
        <end position="206"/>
    </location>
</feature>
<sequence length="284" mass="32376">MMAEADVDEVCLQLAENLDLGRQVSSQVLMGKIVADKPLLLSVVKSITSKIWNLRGALDISQKGTNLFLFSFELGNDRARVLEGALWTFTGFHIIFKEWRVGQAVEEIDFFKSPFWIHVHGLFPEQLTEEYAKYIGNLLGGFCDMDLTTFNGICHNDVMRIKASLWVERPLRPGFRTVKKDGSEQWVELKYERLPEFCRTCGRMGHWGNCNLGNGKFCSMAGPHRATEFGSWMRAETVDRGRREAKWRRGPRRNPVNTSSGQIPRDTPRDNDTSLPDVMLNSKS</sequence>
<feature type="domain" description="DUF4283" evidence="2">
    <location>
        <begin position="28"/>
        <end position="100"/>
    </location>
</feature>
<evidence type="ECO:0000256" key="1">
    <source>
        <dbReference type="SAM" id="MobiDB-lite"/>
    </source>
</evidence>
<dbReference type="EMBL" id="JAKUCV010005041">
    <property type="protein sequence ID" value="KAJ4832929.1"/>
    <property type="molecule type" value="Genomic_DNA"/>
</dbReference>
<evidence type="ECO:0000259" key="2">
    <source>
        <dbReference type="Pfam" id="PF14111"/>
    </source>
</evidence>
<dbReference type="AlphaFoldDB" id="A0A9Q0FLF6"/>
<dbReference type="OrthoDB" id="1939268at2759"/>
<accession>A0A9Q0FLF6</accession>
<protein>
    <recommendedName>
        <fullName evidence="6">DUF4283 domain-containing protein</fullName>
    </recommendedName>
</protein>
<reference evidence="4" key="2">
    <citation type="journal article" date="2023" name="Plants (Basel)">
        <title>Annotation of the Turnera subulata (Passifloraceae) Draft Genome Reveals the S-Locus Evolved after the Divergence of Turneroideae from Passifloroideae in a Stepwise Manner.</title>
        <authorList>
            <person name="Henning P.M."/>
            <person name="Roalson E.H."/>
            <person name="Mir W."/>
            <person name="McCubbin A.G."/>
            <person name="Shore J.S."/>
        </authorList>
    </citation>
    <scope>NUCLEOTIDE SEQUENCE</scope>
    <source>
        <strain evidence="4">F60SS</strain>
    </source>
</reference>
<evidence type="ECO:0000313" key="4">
    <source>
        <dbReference type="EMBL" id="KAJ4832929.1"/>
    </source>
</evidence>
<dbReference type="InterPro" id="IPR025836">
    <property type="entry name" value="Zn_knuckle_CX2CX4HX4C"/>
</dbReference>
<dbReference type="Proteomes" id="UP001141552">
    <property type="component" value="Unassembled WGS sequence"/>
</dbReference>
<evidence type="ECO:0000313" key="5">
    <source>
        <dbReference type="Proteomes" id="UP001141552"/>
    </source>
</evidence>
<organism evidence="4 5">
    <name type="scientific">Turnera subulata</name>
    <dbReference type="NCBI Taxonomy" id="218843"/>
    <lineage>
        <taxon>Eukaryota</taxon>
        <taxon>Viridiplantae</taxon>
        <taxon>Streptophyta</taxon>
        <taxon>Embryophyta</taxon>
        <taxon>Tracheophyta</taxon>
        <taxon>Spermatophyta</taxon>
        <taxon>Magnoliopsida</taxon>
        <taxon>eudicotyledons</taxon>
        <taxon>Gunneridae</taxon>
        <taxon>Pentapetalae</taxon>
        <taxon>rosids</taxon>
        <taxon>fabids</taxon>
        <taxon>Malpighiales</taxon>
        <taxon>Passifloraceae</taxon>
        <taxon>Turnera</taxon>
    </lineage>
</organism>
<keyword evidence="5" id="KW-1185">Reference proteome</keyword>
<name>A0A9Q0FLF6_9ROSI</name>
<feature type="region of interest" description="Disordered" evidence="1">
    <location>
        <begin position="240"/>
        <end position="284"/>
    </location>
</feature>
<dbReference type="Pfam" id="PF14392">
    <property type="entry name" value="zf-CCHC_4"/>
    <property type="match status" value="1"/>
</dbReference>
<dbReference type="InterPro" id="IPR025558">
    <property type="entry name" value="DUF4283"/>
</dbReference>
<dbReference type="PANTHER" id="PTHR31286:SF178">
    <property type="entry name" value="DUF4283 DOMAIN-CONTAINING PROTEIN"/>
    <property type="match status" value="1"/>
</dbReference>
<proteinExistence type="predicted"/>
<reference evidence="4" key="1">
    <citation type="submission" date="2022-02" db="EMBL/GenBank/DDBJ databases">
        <authorList>
            <person name="Henning P.M."/>
            <person name="McCubbin A.G."/>
            <person name="Shore J.S."/>
        </authorList>
    </citation>
    <scope>NUCLEOTIDE SEQUENCE</scope>
    <source>
        <strain evidence="4">F60SS</strain>
        <tissue evidence="4">Leaves</tissue>
    </source>
</reference>